<dbReference type="InterPro" id="IPR012337">
    <property type="entry name" value="RNaseH-like_sf"/>
</dbReference>
<proteinExistence type="predicted"/>
<sequence length="128" mass="15011">MSTPPSSEGQSTAYTSSVHGKSDLAWEHFTSTRDNDVKIVAPLIRLLHIVDVDEKPSLGYVYDGMDREEKTIKNIFLNKERFYKPYIDIIDERWDKHFRHDIHVAVYFLNPAFIYDEGFCHEWSPLFA</sequence>
<evidence type="ECO:0000313" key="1">
    <source>
        <dbReference type="EMBL" id="KAL2480492.1"/>
    </source>
</evidence>
<name>A0ABD1QWA7_9LAMI</name>
<keyword evidence="2" id="KW-1185">Reference proteome</keyword>
<evidence type="ECO:0000313" key="2">
    <source>
        <dbReference type="Proteomes" id="UP001604336"/>
    </source>
</evidence>
<gene>
    <name evidence="1" type="ORF">Adt_33458</name>
</gene>
<organism evidence="1 2">
    <name type="scientific">Abeliophyllum distichum</name>
    <dbReference type="NCBI Taxonomy" id="126358"/>
    <lineage>
        <taxon>Eukaryota</taxon>
        <taxon>Viridiplantae</taxon>
        <taxon>Streptophyta</taxon>
        <taxon>Embryophyta</taxon>
        <taxon>Tracheophyta</taxon>
        <taxon>Spermatophyta</taxon>
        <taxon>Magnoliopsida</taxon>
        <taxon>eudicotyledons</taxon>
        <taxon>Gunneridae</taxon>
        <taxon>Pentapetalae</taxon>
        <taxon>asterids</taxon>
        <taxon>lamiids</taxon>
        <taxon>Lamiales</taxon>
        <taxon>Oleaceae</taxon>
        <taxon>Forsythieae</taxon>
        <taxon>Abeliophyllum</taxon>
    </lineage>
</organism>
<dbReference type="EMBL" id="JBFOLK010000010">
    <property type="protein sequence ID" value="KAL2480492.1"/>
    <property type="molecule type" value="Genomic_DNA"/>
</dbReference>
<reference evidence="2" key="1">
    <citation type="submission" date="2024-07" db="EMBL/GenBank/DDBJ databases">
        <title>Two chromosome-level genome assemblies of Korean endemic species Abeliophyllum distichum and Forsythia ovata (Oleaceae).</title>
        <authorList>
            <person name="Jang H."/>
        </authorList>
    </citation>
    <scope>NUCLEOTIDE SEQUENCE [LARGE SCALE GENOMIC DNA]</scope>
</reference>
<protein>
    <submittedName>
        <fullName evidence="1">HAT dimerization domain-containing protein/transposase-related</fullName>
    </submittedName>
</protein>
<comment type="caution">
    <text evidence="1">The sequence shown here is derived from an EMBL/GenBank/DDBJ whole genome shotgun (WGS) entry which is preliminary data.</text>
</comment>
<accession>A0ABD1QWA7</accession>
<dbReference type="AlphaFoldDB" id="A0ABD1QWA7"/>
<dbReference type="Proteomes" id="UP001604336">
    <property type="component" value="Unassembled WGS sequence"/>
</dbReference>
<dbReference type="SUPFAM" id="SSF53098">
    <property type="entry name" value="Ribonuclease H-like"/>
    <property type="match status" value="1"/>
</dbReference>